<feature type="transmembrane region" description="Helical" evidence="1">
    <location>
        <begin position="100"/>
        <end position="121"/>
    </location>
</feature>
<evidence type="ECO:0000313" key="2">
    <source>
        <dbReference type="EMBL" id="KAK3290659.1"/>
    </source>
</evidence>
<protein>
    <submittedName>
        <fullName evidence="2">Uncharacterized protein</fullName>
    </submittedName>
</protein>
<reference evidence="2" key="2">
    <citation type="submission" date="2023-06" db="EMBL/GenBank/DDBJ databases">
        <authorList>
            <consortium name="Lawrence Berkeley National Laboratory"/>
            <person name="Haridas S."/>
            <person name="Hensen N."/>
            <person name="Bonometti L."/>
            <person name="Westerberg I."/>
            <person name="Brannstrom I.O."/>
            <person name="Guillou S."/>
            <person name="Cros-Aarteil S."/>
            <person name="Calhoun S."/>
            <person name="Kuo A."/>
            <person name="Mondo S."/>
            <person name="Pangilinan J."/>
            <person name="Riley R."/>
            <person name="Labutti K."/>
            <person name="Andreopoulos B."/>
            <person name="Lipzen A."/>
            <person name="Chen C."/>
            <person name="Yanf M."/>
            <person name="Daum C."/>
            <person name="Ng V."/>
            <person name="Clum A."/>
            <person name="Steindorff A."/>
            <person name="Ohm R."/>
            <person name="Martin F."/>
            <person name="Silar P."/>
            <person name="Natvig D."/>
            <person name="Lalanne C."/>
            <person name="Gautier V."/>
            <person name="Ament-Velasquez S.L."/>
            <person name="Kruys A."/>
            <person name="Hutchinson M.I."/>
            <person name="Powell A.J."/>
            <person name="Barry K."/>
            <person name="Miller A.N."/>
            <person name="Grigoriev I.V."/>
            <person name="Debuchy R."/>
            <person name="Gladieux P."/>
            <person name="Thoren M.H."/>
            <person name="Johannesson H."/>
        </authorList>
    </citation>
    <scope>NUCLEOTIDE SEQUENCE</scope>
    <source>
        <strain evidence="2">CBS 168.71</strain>
    </source>
</reference>
<dbReference type="EMBL" id="JAUEPN010000012">
    <property type="protein sequence ID" value="KAK3290659.1"/>
    <property type="molecule type" value="Genomic_DNA"/>
</dbReference>
<dbReference type="Proteomes" id="UP001278766">
    <property type="component" value="Unassembled WGS sequence"/>
</dbReference>
<organism evidence="2 3">
    <name type="scientific">Chaetomium fimeti</name>
    <dbReference type="NCBI Taxonomy" id="1854472"/>
    <lineage>
        <taxon>Eukaryota</taxon>
        <taxon>Fungi</taxon>
        <taxon>Dikarya</taxon>
        <taxon>Ascomycota</taxon>
        <taxon>Pezizomycotina</taxon>
        <taxon>Sordariomycetes</taxon>
        <taxon>Sordariomycetidae</taxon>
        <taxon>Sordariales</taxon>
        <taxon>Chaetomiaceae</taxon>
        <taxon>Chaetomium</taxon>
    </lineage>
</organism>
<name>A0AAE0LN07_9PEZI</name>
<keyword evidence="1" id="KW-0812">Transmembrane</keyword>
<sequence>MGQGIKRKGKGFLRIGLRWLHWHGGYTRFSCCWRLCGDDARMKGGEGGVRPRPGWKRLWTWAVTPPVFGFYSACVVMFFTDTRGGRGEVGKRVGEMDGFSWIYLVGNKRASYVFVLLSLLVRSTTHDVRPVWGMGRWMLHLGCCM</sequence>
<keyword evidence="1" id="KW-0472">Membrane</keyword>
<reference evidence="2" key="1">
    <citation type="journal article" date="2023" name="Mol. Phylogenet. Evol.">
        <title>Genome-scale phylogeny and comparative genomics of the fungal order Sordariales.</title>
        <authorList>
            <person name="Hensen N."/>
            <person name="Bonometti L."/>
            <person name="Westerberg I."/>
            <person name="Brannstrom I.O."/>
            <person name="Guillou S."/>
            <person name="Cros-Aarteil S."/>
            <person name="Calhoun S."/>
            <person name="Haridas S."/>
            <person name="Kuo A."/>
            <person name="Mondo S."/>
            <person name="Pangilinan J."/>
            <person name="Riley R."/>
            <person name="LaButti K."/>
            <person name="Andreopoulos B."/>
            <person name="Lipzen A."/>
            <person name="Chen C."/>
            <person name="Yan M."/>
            <person name="Daum C."/>
            <person name="Ng V."/>
            <person name="Clum A."/>
            <person name="Steindorff A."/>
            <person name="Ohm R.A."/>
            <person name="Martin F."/>
            <person name="Silar P."/>
            <person name="Natvig D.O."/>
            <person name="Lalanne C."/>
            <person name="Gautier V."/>
            <person name="Ament-Velasquez S.L."/>
            <person name="Kruys A."/>
            <person name="Hutchinson M.I."/>
            <person name="Powell A.J."/>
            <person name="Barry K."/>
            <person name="Miller A.N."/>
            <person name="Grigoriev I.V."/>
            <person name="Debuchy R."/>
            <person name="Gladieux P."/>
            <person name="Hiltunen Thoren M."/>
            <person name="Johannesson H."/>
        </authorList>
    </citation>
    <scope>NUCLEOTIDE SEQUENCE</scope>
    <source>
        <strain evidence="2">CBS 168.71</strain>
    </source>
</reference>
<dbReference type="GeneID" id="87845346"/>
<comment type="caution">
    <text evidence="2">The sequence shown here is derived from an EMBL/GenBank/DDBJ whole genome shotgun (WGS) entry which is preliminary data.</text>
</comment>
<evidence type="ECO:0000256" key="1">
    <source>
        <dbReference type="SAM" id="Phobius"/>
    </source>
</evidence>
<gene>
    <name evidence="2" type="ORF">B0H64DRAFT_53708</name>
</gene>
<dbReference type="AlphaFoldDB" id="A0AAE0LN07"/>
<evidence type="ECO:0000313" key="3">
    <source>
        <dbReference type="Proteomes" id="UP001278766"/>
    </source>
</evidence>
<dbReference type="RefSeq" id="XP_062654173.1">
    <property type="nucleotide sequence ID" value="XM_062808398.1"/>
</dbReference>
<keyword evidence="1" id="KW-1133">Transmembrane helix</keyword>
<feature type="transmembrane region" description="Helical" evidence="1">
    <location>
        <begin position="58"/>
        <end position="80"/>
    </location>
</feature>
<accession>A0AAE0LN07</accession>
<proteinExistence type="predicted"/>
<keyword evidence="3" id="KW-1185">Reference proteome</keyword>